<keyword evidence="1" id="KW-0472">Membrane</keyword>
<dbReference type="Pfam" id="PF01478">
    <property type="entry name" value="Peptidase_A24"/>
    <property type="match status" value="1"/>
</dbReference>
<proteinExistence type="predicted"/>
<feature type="transmembrane region" description="Helical" evidence="1">
    <location>
        <begin position="46"/>
        <end position="69"/>
    </location>
</feature>
<feature type="transmembrane region" description="Helical" evidence="1">
    <location>
        <begin position="6"/>
        <end position="25"/>
    </location>
</feature>
<gene>
    <name evidence="3" type="ORF">FM105_08555</name>
</gene>
<name>A0A1X6XGF4_9MICO</name>
<dbReference type="Proteomes" id="UP000196581">
    <property type="component" value="Unassembled WGS sequence"/>
</dbReference>
<feature type="transmembrane region" description="Helical" evidence="1">
    <location>
        <begin position="146"/>
        <end position="166"/>
    </location>
</feature>
<evidence type="ECO:0000313" key="3">
    <source>
        <dbReference type="EMBL" id="SLM98226.1"/>
    </source>
</evidence>
<dbReference type="InterPro" id="IPR000045">
    <property type="entry name" value="Prepilin_IV_endopep_pep"/>
</dbReference>
<evidence type="ECO:0000259" key="2">
    <source>
        <dbReference type="Pfam" id="PF01478"/>
    </source>
</evidence>
<feature type="domain" description="Prepilin type IV endopeptidase peptidase" evidence="2">
    <location>
        <begin position="101"/>
        <end position="207"/>
    </location>
</feature>
<feature type="transmembrane region" description="Helical" evidence="1">
    <location>
        <begin position="228"/>
        <end position="248"/>
    </location>
</feature>
<dbReference type="EMBL" id="FWFF01000014">
    <property type="protein sequence ID" value="SLM98226.1"/>
    <property type="molecule type" value="Genomic_DNA"/>
</dbReference>
<sequence>MAGLATIAAAAVAAATVACLLVARLPWFVADEAGIRLLRPGGGHRWFDIVLVAAGTALAIIAPVAVGLLTPVAEAPAGSQLLPALCLGVAVGAAAGATPFLLWIDLRIRRLPDRIVLPLIALTAACLIGSWAAGASGPVVDGGHRPLTAVVLGVLSGLLVLLVSVIGGRGRGLAIGLGDVKLAVVLGSLTALVGTGAVLAAFVVAQVCALCEALVRVAVLRQGMATRIAYGPHLLLGMWTGPLVYAGLR</sequence>
<reference evidence="4" key="1">
    <citation type="submission" date="2017-02" db="EMBL/GenBank/DDBJ databases">
        <authorList>
            <person name="Dridi B."/>
        </authorList>
    </citation>
    <scope>NUCLEOTIDE SEQUENCE [LARGE SCALE GENOMIC DNA]</scope>
    <source>
        <strain evidence="4">B Co 03.10</strain>
    </source>
</reference>
<keyword evidence="1" id="KW-0812">Transmembrane</keyword>
<dbReference type="Gene3D" id="1.20.120.1220">
    <property type="match status" value="1"/>
</dbReference>
<organism evidence="3 4">
    <name type="scientific">Brevibacterium yomogidense</name>
    <dbReference type="NCBI Taxonomy" id="946573"/>
    <lineage>
        <taxon>Bacteria</taxon>
        <taxon>Bacillati</taxon>
        <taxon>Actinomycetota</taxon>
        <taxon>Actinomycetes</taxon>
        <taxon>Micrococcales</taxon>
        <taxon>Brevibacteriaceae</taxon>
        <taxon>Brevibacterium</taxon>
    </lineage>
</organism>
<dbReference type="GO" id="GO:0016020">
    <property type="term" value="C:membrane"/>
    <property type="evidence" value="ECO:0007669"/>
    <property type="project" value="InterPro"/>
</dbReference>
<dbReference type="RefSeq" id="WP_087007247.1">
    <property type="nucleotide sequence ID" value="NZ_FWFF01000014.1"/>
</dbReference>
<feature type="transmembrane region" description="Helical" evidence="1">
    <location>
        <begin position="173"/>
        <end position="193"/>
    </location>
</feature>
<protein>
    <submittedName>
        <fullName evidence="3">Putative type IV peptidase</fullName>
    </submittedName>
</protein>
<feature type="transmembrane region" description="Helical" evidence="1">
    <location>
        <begin position="115"/>
        <end position="134"/>
    </location>
</feature>
<dbReference type="GO" id="GO:0004190">
    <property type="term" value="F:aspartic-type endopeptidase activity"/>
    <property type="evidence" value="ECO:0007669"/>
    <property type="project" value="InterPro"/>
</dbReference>
<accession>A0A1X6XGF4</accession>
<evidence type="ECO:0000256" key="1">
    <source>
        <dbReference type="SAM" id="Phobius"/>
    </source>
</evidence>
<keyword evidence="1" id="KW-1133">Transmembrane helix</keyword>
<keyword evidence="4" id="KW-1185">Reference proteome</keyword>
<feature type="transmembrane region" description="Helical" evidence="1">
    <location>
        <begin position="81"/>
        <end position="103"/>
    </location>
</feature>
<dbReference type="AlphaFoldDB" id="A0A1X6XGF4"/>
<evidence type="ECO:0000313" key="4">
    <source>
        <dbReference type="Proteomes" id="UP000196581"/>
    </source>
</evidence>